<evidence type="ECO:0000256" key="1">
    <source>
        <dbReference type="SAM" id="SignalP"/>
    </source>
</evidence>
<sequence length="148" mass="16204">MRSGSDAVRRLARALCMAWALGAPAAWADDTVVLSRGDTAEVWRRDARGEVTLERVFHADRAVVHYSAGELRALGVQVDWVRLQAVGKQGAPVNMQGPPWRDVAVYRQLDAADFGDMLKDPVVRKASRLDVGAGWRVEHGHEHAGPGE</sequence>
<dbReference type="KEGG" id="aon:DEH84_04400"/>
<dbReference type="OrthoDB" id="9151855at2"/>
<name>A0A2U8FR15_9BURK</name>
<organism evidence="2 3">
    <name type="scientific">Aquabacterium olei</name>
    <dbReference type="NCBI Taxonomy" id="1296669"/>
    <lineage>
        <taxon>Bacteria</taxon>
        <taxon>Pseudomonadati</taxon>
        <taxon>Pseudomonadota</taxon>
        <taxon>Betaproteobacteria</taxon>
        <taxon>Burkholderiales</taxon>
        <taxon>Aquabacterium</taxon>
    </lineage>
</organism>
<dbReference type="RefSeq" id="WP_109035120.1">
    <property type="nucleotide sequence ID" value="NZ_CP029210.1"/>
</dbReference>
<feature type="signal peptide" evidence="1">
    <location>
        <begin position="1"/>
        <end position="28"/>
    </location>
</feature>
<keyword evidence="3" id="KW-1185">Reference proteome</keyword>
<protein>
    <submittedName>
        <fullName evidence="2">Uncharacterized protein</fullName>
    </submittedName>
</protein>
<proteinExistence type="predicted"/>
<keyword evidence="1" id="KW-0732">Signal</keyword>
<dbReference type="EMBL" id="CP029210">
    <property type="protein sequence ID" value="AWI52746.1"/>
    <property type="molecule type" value="Genomic_DNA"/>
</dbReference>
<accession>A0A2U8FR15</accession>
<evidence type="ECO:0000313" key="3">
    <source>
        <dbReference type="Proteomes" id="UP000244892"/>
    </source>
</evidence>
<evidence type="ECO:0000313" key="2">
    <source>
        <dbReference type="EMBL" id="AWI52746.1"/>
    </source>
</evidence>
<gene>
    <name evidence="2" type="ORF">DEH84_04400</name>
</gene>
<dbReference type="AlphaFoldDB" id="A0A2U8FR15"/>
<feature type="chain" id="PRO_5015852219" evidence="1">
    <location>
        <begin position="29"/>
        <end position="148"/>
    </location>
</feature>
<reference evidence="2 3" key="1">
    <citation type="submission" date="2018-05" db="EMBL/GenBank/DDBJ databases">
        <title>complete genome sequence of Aquabacterium olei NBRC 110486.</title>
        <authorList>
            <person name="Tang B."/>
            <person name="Chang J."/>
            <person name="Zhang L."/>
            <person name="Yang H."/>
        </authorList>
    </citation>
    <scope>NUCLEOTIDE SEQUENCE [LARGE SCALE GENOMIC DNA]</scope>
    <source>
        <strain evidence="2 3">NBRC 110486</strain>
    </source>
</reference>
<dbReference type="Proteomes" id="UP000244892">
    <property type="component" value="Chromosome"/>
</dbReference>